<keyword evidence="1" id="KW-0547">Nucleotide-binding</keyword>
<dbReference type="EMBL" id="JAEHNZ010000001">
    <property type="protein sequence ID" value="MBK0395822.1"/>
    <property type="molecule type" value="Genomic_DNA"/>
</dbReference>
<evidence type="ECO:0000256" key="2">
    <source>
        <dbReference type="ARBA" id="ARBA00023134"/>
    </source>
</evidence>
<evidence type="ECO:0000256" key="1">
    <source>
        <dbReference type="ARBA" id="ARBA00022741"/>
    </source>
</evidence>
<dbReference type="InterPro" id="IPR009001">
    <property type="entry name" value="Transl_elong_EF1A/Init_IF2_C"/>
</dbReference>
<accession>A0ABS1BRD9</accession>
<proteinExistence type="predicted"/>
<dbReference type="InterPro" id="IPR027417">
    <property type="entry name" value="P-loop_NTPase"/>
</dbReference>
<evidence type="ECO:0000313" key="5">
    <source>
        <dbReference type="Proteomes" id="UP000614058"/>
    </source>
</evidence>
<reference evidence="4 5" key="1">
    <citation type="journal article" date="2021" name="Pathogens">
        <title>Isolation and Characterization of Kingella bonacorsii sp. nov., A Novel Kingella Species Detected in a Stable Periodontitis Subject.</title>
        <authorList>
            <person name="Antezack A."/>
            <person name="Boxberger M."/>
            <person name="Rolland C."/>
            <person name="Monnet-Corti V."/>
            <person name="La Scola B."/>
        </authorList>
    </citation>
    <scope>NUCLEOTIDE SEQUENCE [LARGE SCALE GENOMIC DNA]</scope>
    <source>
        <strain evidence="4 5">Marseille-Q4569</strain>
    </source>
</reference>
<keyword evidence="5" id="KW-1185">Reference proteome</keyword>
<keyword evidence="3" id="KW-0732">Signal</keyword>
<feature type="chain" id="PRO_5046620341" evidence="3">
    <location>
        <begin position="25"/>
        <end position="281"/>
    </location>
</feature>
<dbReference type="SUPFAM" id="SSF50465">
    <property type="entry name" value="EF-Tu/eEF-1alpha/eIF2-gamma C-terminal domain"/>
    <property type="match status" value="1"/>
</dbReference>
<protein>
    <submittedName>
        <fullName evidence="4">Uncharacterized protein</fullName>
    </submittedName>
</protein>
<gene>
    <name evidence="4" type="ORF">JDW22_04300</name>
</gene>
<evidence type="ECO:0000256" key="3">
    <source>
        <dbReference type="SAM" id="SignalP"/>
    </source>
</evidence>
<dbReference type="Gene3D" id="3.40.50.300">
    <property type="entry name" value="P-loop containing nucleotide triphosphate hydrolases"/>
    <property type="match status" value="1"/>
</dbReference>
<evidence type="ECO:0000313" key="4">
    <source>
        <dbReference type="EMBL" id="MBK0395822.1"/>
    </source>
</evidence>
<organism evidence="4 5">
    <name type="scientific">Kingella bonacorsii</name>
    <dbReference type="NCBI Taxonomy" id="2796361"/>
    <lineage>
        <taxon>Bacteria</taxon>
        <taxon>Pseudomonadati</taxon>
        <taxon>Pseudomonadota</taxon>
        <taxon>Betaproteobacteria</taxon>
        <taxon>Neisseriales</taxon>
        <taxon>Neisseriaceae</taxon>
        <taxon>Kingella</taxon>
    </lineage>
</organism>
<dbReference type="RefSeq" id="WP_200521851.1">
    <property type="nucleotide sequence ID" value="NZ_JAEHNZ010000001.1"/>
</dbReference>
<comment type="caution">
    <text evidence="4">The sequence shown here is derived from an EMBL/GenBank/DDBJ whole genome shotgun (WGS) entry which is preliminary data.</text>
</comment>
<dbReference type="Proteomes" id="UP000614058">
    <property type="component" value="Unassembled WGS sequence"/>
</dbReference>
<keyword evidence="2" id="KW-0342">GTP-binding</keyword>
<dbReference type="Gene3D" id="2.40.30.10">
    <property type="entry name" value="Translation factors"/>
    <property type="match status" value="1"/>
</dbReference>
<name>A0ABS1BRD9_9NEIS</name>
<sequence>MSQISFLCIALLSLLLVACYPNKASSEKTANTPPTTAPNSSRIVLLGDEMRKNILPDCIAQNICPDGSEALFLVPPPHATAAQTADMAHQAALGVLVLDSATGPLPIIREHTLIARQAYLPLAVFLTQSEVLTNKDLKDLLELEITEMRDLLDSYDMDGKHARIYVGYQGLQQLLADAATLTPRQQPSTMLTVNSRRLHSYIYNLSREEGGHTMSAGDSMDIWIGGQTVHCKLVSPQTVAAGETPEVLLEAEKPLAVFEGQRFLLQQNGRPIAVGVVATAE</sequence>
<feature type="signal peptide" evidence="3">
    <location>
        <begin position="1"/>
        <end position="24"/>
    </location>
</feature>